<evidence type="ECO:0000313" key="2">
    <source>
        <dbReference type="Proteomes" id="UP000299102"/>
    </source>
</evidence>
<accession>A0A4C1UY78</accession>
<evidence type="ECO:0000313" key="1">
    <source>
        <dbReference type="EMBL" id="GBP31453.1"/>
    </source>
</evidence>
<gene>
    <name evidence="1" type="ORF">EVAR_17942_1</name>
</gene>
<dbReference type="EMBL" id="BGZK01000246">
    <property type="protein sequence ID" value="GBP31453.1"/>
    <property type="molecule type" value="Genomic_DNA"/>
</dbReference>
<proteinExistence type="predicted"/>
<organism evidence="1 2">
    <name type="scientific">Eumeta variegata</name>
    <name type="common">Bagworm moth</name>
    <name type="synonym">Eumeta japonica</name>
    <dbReference type="NCBI Taxonomy" id="151549"/>
    <lineage>
        <taxon>Eukaryota</taxon>
        <taxon>Metazoa</taxon>
        <taxon>Ecdysozoa</taxon>
        <taxon>Arthropoda</taxon>
        <taxon>Hexapoda</taxon>
        <taxon>Insecta</taxon>
        <taxon>Pterygota</taxon>
        <taxon>Neoptera</taxon>
        <taxon>Endopterygota</taxon>
        <taxon>Lepidoptera</taxon>
        <taxon>Glossata</taxon>
        <taxon>Ditrysia</taxon>
        <taxon>Tineoidea</taxon>
        <taxon>Psychidae</taxon>
        <taxon>Oiketicinae</taxon>
        <taxon>Eumeta</taxon>
    </lineage>
</organism>
<name>A0A4C1UY78_EUMVA</name>
<reference evidence="1 2" key="1">
    <citation type="journal article" date="2019" name="Commun. Biol.">
        <title>The bagworm genome reveals a unique fibroin gene that provides high tensile strength.</title>
        <authorList>
            <person name="Kono N."/>
            <person name="Nakamura H."/>
            <person name="Ohtoshi R."/>
            <person name="Tomita M."/>
            <person name="Numata K."/>
            <person name="Arakawa K."/>
        </authorList>
    </citation>
    <scope>NUCLEOTIDE SEQUENCE [LARGE SCALE GENOMIC DNA]</scope>
</reference>
<sequence length="132" mass="14770">MIYPCCVRRDSSHIRQNKGWKSDFVPRRPPVLSGPSDKGTQVEMDLLEEIIRGSMPCLCDNTRRHCRQNGNALVVPLGSCWIMDNGNSFYYPLHKSTPPPSAIVRSSGILPCSRGRQRPGGFSRLTMVHGQC</sequence>
<dbReference type="AlphaFoldDB" id="A0A4C1UY78"/>
<comment type="caution">
    <text evidence="1">The sequence shown here is derived from an EMBL/GenBank/DDBJ whole genome shotgun (WGS) entry which is preliminary data.</text>
</comment>
<dbReference type="Proteomes" id="UP000299102">
    <property type="component" value="Unassembled WGS sequence"/>
</dbReference>
<protein>
    <submittedName>
        <fullName evidence="1">Uncharacterized protein</fullName>
    </submittedName>
</protein>
<keyword evidence="2" id="KW-1185">Reference proteome</keyword>